<dbReference type="InterPro" id="IPR032508">
    <property type="entry name" value="FecR_C"/>
</dbReference>
<dbReference type="InterPro" id="IPR012373">
    <property type="entry name" value="Ferrdict_sens_TM"/>
</dbReference>
<dbReference type="PIRSF" id="PIRSF018266">
    <property type="entry name" value="FecR"/>
    <property type="match status" value="1"/>
</dbReference>
<dbReference type="Pfam" id="PF04773">
    <property type="entry name" value="FecR"/>
    <property type="match status" value="1"/>
</dbReference>
<sequence>MNISDQKYQEIVDYISGEITEEEKNDFEIWLNTSEQNKKAYQQILRKVLYTRWSLKSTQVNTELEFNKFEKRIGARLRYLSFAAVAASIILLVSIAIPYLLNDQAGENENIAQLVQIEPGKRGAELILSTGESVELREKTKTIKEKDGSLIEIDSLKGIEYSAEEATTPREIYNTLRVSYGQEYDILLADGTRVWLNSGSELKYPVQFVGDKRQVYLKGEAYFDVTPDKEKAFIVDSYGQQVKVYGTEFCVNAYNQNEIKTVLVEGSVGIKANAKSIEAKLQPGELGFANLRTGQTEVTKVNVRPYIAWKDGDFVFENQSLENIMTRLERWYNVKIFFMNEECKAYRFTGDMKRYSDVKDLLYFMQETSNAKFEIKDNAIVVMVK</sequence>
<feature type="domain" description="Protein FecR C-terminal" evidence="3">
    <location>
        <begin position="313"/>
        <end position="382"/>
    </location>
</feature>
<keyword evidence="1" id="KW-1133">Transmembrane helix</keyword>
<dbReference type="Gene3D" id="3.55.50.30">
    <property type="match status" value="1"/>
</dbReference>
<evidence type="ECO:0000259" key="3">
    <source>
        <dbReference type="Pfam" id="PF16344"/>
    </source>
</evidence>
<evidence type="ECO:0000313" key="5">
    <source>
        <dbReference type="Proteomes" id="UP000293562"/>
    </source>
</evidence>
<protein>
    <submittedName>
        <fullName evidence="4">FecR family protein</fullName>
    </submittedName>
</protein>
<dbReference type="PANTHER" id="PTHR30273:SF2">
    <property type="entry name" value="PROTEIN FECR"/>
    <property type="match status" value="1"/>
</dbReference>
<comment type="caution">
    <text evidence="4">The sequence shown here is derived from an EMBL/GenBank/DDBJ whole genome shotgun (WGS) entry which is preliminary data.</text>
</comment>
<evidence type="ECO:0000313" key="4">
    <source>
        <dbReference type="EMBL" id="RZT96427.1"/>
    </source>
</evidence>
<proteinExistence type="predicted"/>
<accession>A0A4Q7VK29</accession>
<gene>
    <name evidence="4" type="ORF">EV201_1065</name>
</gene>
<dbReference type="OrthoDB" id="1112340at2"/>
<feature type="transmembrane region" description="Helical" evidence="1">
    <location>
        <begin position="79"/>
        <end position="101"/>
    </location>
</feature>
<name>A0A4Q7VK29_9BACT</name>
<keyword evidence="1" id="KW-0472">Membrane</keyword>
<dbReference type="Gene3D" id="2.60.120.1440">
    <property type="match status" value="1"/>
</dbReference>
<feature type="domain" description="FecR protein" evidence="2">
    <location>
        <begin position="175"/>
        <end position="268"/>
    </location>
</feature>
<dbReference type="InterPro" id="IPR006860">
    <property type="entry name" value="FecR"/>
</dbReference>
<keyword evidence="1" id="KW-0812">Transmembrane</keyword>
<dbReference type="GO" id="GO:0016989">
    <property type="term" value="F:sigma factor antagonist activity"/>
    <property type="evidence" value="ECO:0007669"/>
    <property type="project" value="TreeGrafter"/>
</dbReference>
<dbReference type="Proteomes" id="UP000293562">
    <property type="component" value="Unassembled WGS sequence"/>
</dbReference>
<organism evidence="4 5">
    <name type="scientific">Ancylomarina subtilis</name>
    <dbReference type="NCBI Taxonomy" id="1639035"/>
    <lineage>
        <taxon>Bacteria</taxon>
        <taxon>Pseudomonadati</taxon>
        <taxon>Bacteroidota</taxon>
        <taxon>Bacteroidia</taxon>
        <taxon>Marinilabiliales</taxon>
        <taxon>Marinifilaceae</taxon>
        <taxon>Ancylomarina</taxon>
    </lineage>
</organism>
<keyword evidence="5" id="KW-1185">Reference proteome</keyword>
<dbReference type="Pfam" id="PF16344">
    <property type="entry name" value="FecR_C"/>
    <property type="match status" value="1"/>
</dbReference>
<reference evidence="4 5" key="1">
    <citation type="submission" date="2019-02" db="EMBL/GenBank/DDBJ databases">
        <title>Genomic Encyclopedia of Type Strains, Phase IV (KMG-IV): sequencing the most valuable type-strain genomes for metagenomic binning, comparative biology and taxonomic classification.</title>
        <authorList>
            <person name="Goeker M."/>
        </authorList>
    </citation>
    <scope>NUCLEOTIDE SEQUENCE [LARGE SCALE GENOMIC DNA]</scope>
    <source>
        <strain evidence="4 5">DSM 28825</strain>
    </source>
</reference>
<dbReference type="RefSeq" id="WP_130306304.1">
    <property type="nucleotide sequence ID" value="NZ_SHKN01000001.1"/>
</dbReference>
<dbReference type="AlphaFoldDB" id="A0A4Q7VK29"/>
<evidence type="ECO:0000256" key="1">
    <source>
        <dbReference type="SAM" id="Phobius"/>
    </source>
</evidence>
<dbReference type="FunFam" id="2.60.120.1440:FF:000001">
    <property type="entry name" value="Putative anti-sigma factor"/>
    <property type="match status" value="1"/>
</dbReference>
<dbReference type="PANTHER" id="PTHR30273">
    <property type="entry name" value="PERIPLASMIC SIGNAL SENSOR AND SIGMA FACTOR ACTIVATOR FECR-RELATED"/>
    <property type="match status" value="1"/>
</dbReference>
<evidence type="ECO:0000259" key="2">
    <source>
        <dbReference type="Pfam" id="PF04773"/>
    </source>
</evidence>
<dbReference type="EMBL" id="SHKN01000001">
    <property type="protein sequence ID" value="RZT96427.1"/>
    <property type="molecule type" value="Genomic_DNA"/>
</dbReference>